<dbReference type="EMBL" id="SRMA01026433">
    <property type="protein sequence ID" value="TRY84143.1"/>
    <property type="molecule type" value="Genomic_DNA"/>
</dbReference>
<protein>
    <submittedName>
        <fullName evidence="2">Uncharacterized protein</fullName>
    </submittedName>
</protein>
<feature type="compositionally biased region" description="Basic and acidic residues" evidence="1">
    <location>
        <begin position="142"/>
        <end position="158"/>
    </location>
</feature>
<accession>A0A553Q2H9</accession>
<name>A0A553Q2H9_9TELE</name>
<gene>
    <name evidence="2" type="ORF">DNTS_026042</name>
</gene>
<evidence type="ECO:0000313" key="2">
    <source>
        <dbReference type="EMBL" id="TRY84143.1"/>
    </source>
</evidence>
<reference evidence="2 3" key="1">
    <citation type="journal article" date="2019" name="Sci. Data">
        <title>Hybrid genome assembly and annotation of Danionella translucida.</title>
        <authorList>
            <person name="Kadobianskyi M."/>
            <person name="Schulze L."/>
            <person name="Schuelke M."/>
            <person name="Judkewitz B."/>
        </authorList>
    </citation>
    <scope>NUCLEOTIDE SEQUENCE [LARGE SCALE GENOMIC DNA]</scope>
    <source>
        <strain evidence="2 3">Bolton</strain>
    </source>
</reference>
<dbReference type="Proteomes" id="UP000316079">
    <property type="component" value="Unassembled WGS sequence"/>
</dbReference>
<proteinExistence type="predicted"/>
<comment type="caution">
    <text evidence="2">The sequence shown here is derived from an EMBL/GenBank/DDBJ whole genome shotgun (WGS) entry which is preliminary data.</text>
</comment>
<evidence type="ECO:0000256" key="1">
    <source>
        <dbReference type="SAM" id="MobiDB-lite"/>
    </source>
</evidence>
<organism evidence="2 3">
    <name type="scientific">Danionella cerebrum</name>
    <dbReference type="NCBI Taxonomy" id="2873325"/>
    <lineage>
        <taxon>Eukaryota</taxon>
        <taxon>Metazoa</taxon>
        <taxon>Chordata</taxon>
        <taxon>Craniata</taxon>
        <taxon>Vertebrata</taxon>
        <taxon>Euteleostomi</taxon>
        <taxon>Actinopterygii</taxon>
        <taxon>Neopterygii</taxon>
        <taxon>Teleostei</taxon>
        <taxon>Ostariophysi</taxon>
        <taxon>Cypriniformes</taxon>
        <taxon>Danionidae</taxon>
        <taxon>Danioninae</taxon>
        <taxon>Danionella</taxon>
    </lineage>
</organism>
<evidence type="ECO:0000313" key="3">
    <source>
        <dbReference type="Proteomes" id="UP000316079"/>
    </source>
</evidence>
<keyword evidence="3" id="KW-1185">Reference proteome</keyword>
<sequence length="194" mass="21955">MMTETLLMLTLRHFKIISMQKSGEPNLSSRVAQGRRVPLLLYEYSNLLSLNKELICRSRVPLRKQCSAPWDAKTRPWAGRPPLCMPQGWTYLHECFLGYRALARSTAAPACQSRLGQQTAQIICMFAGSRRQAWNTTGCDSTARRQRGEEMEGKDKARQGVQGAEGLSHGAAALKRICLQGVIRRRRRINIRIL</sequence>
<dbReference type="AlphaFoldDB" id="A0A553Q2H9"/>
<feature type="region of interest" description="Disordered" evidence="1">
    <location>
        <begin position="137"/>
        <end position="164"/>
    </location>
</feature>